<dbReference type="GO" id="GO:0000149">
    <property type="term" value="F:SNARE binding"/>
    <property type="evidence" value="ECO:0007669"/>
    <property type="project" value="TreeGrafter"/>
</dbReference>
<dbReference type="InterPro" id="IPR006011">
    <property type="entry name" value="Syntaxin_N"/>
</dbReference>
<proteinExistence type="inferred from homology"/>
<dbReference type="Pfam" id="PF05739">
    <property type="entry name" value="SNARE"/>
    <property type="match status" value="1"/>
</dbReference>
<dbReference type="GO" id="GO:0012505">
    <property type="term" value="C:endomembrane system"/>
    <property type="evidence" value="ECO:0007669"/>
    <property type="project" value="TreeGrafter"/>
</dbReference>
<evidence type="ECO:0000313" key="5">
    <source>
        <dbReference type="EMBL" id="WBW72873.1"/>
    </source>
</evidence>
<feature type="coiled-coil region" evidence="2">
    <location>
        <begin position="90"/>
        <end position="117"/>
    </location>
</feature>
<evidence type="ECO:0000256" key="1">
    <source>
        <dbReference type="ARBA" id="ARBA00009063"/>
    </source>
</evidence>
<feature type="domain" description="T-SNARE coiled-coil homology" evidence="4">
    <location>
        <begin position="169"/>
        <end position="231"/>
    </location>
</feature>
<dbReference type="EMBL" id="CP115611">
    <property type="protein sequence ID" value="WBW72873.1"/>
    <property type="molecule type" value="Genomic_DNA"/>
</dbReference>
<name>A0AAF0AVV7_9SCHI</name>
<dbReference type="CDD" id="cd15840">
    <property type="entry name" value="SNARE_Qa"/>
    <property type="match status" value="1"/>
</dbReference>
<dbReference type="KEGG" id="som:SOMG_02179"/>
<protein>
    <submittedName>
        <fullName evidence="5">SNARE Pep12</fullName>
    </submittedName>
</protein>
<dbReference type="GO" id="GO:0006886">
    <property type="term" value="P:intracellular protein transport"/>
    <property type="evidence" value="ECO:0007669"/>
    <property type="project" value="TreeGrafter"/>
</dbReference>
<dbReference type="InterPro" id="IPR000727">
    <property type="entry name" value="T_SNARE_dom"/>
</dbReference>
<dbReference type="Proteomes" id="UP001212411">
    <property type="component" value="Chromosome 1"/>
</dbReference>
<dbReference type="GO" id="GO:0048278">
    <property type="term" value="P:vesicle docking"/>
    <property type="evidence" value="ECO:0007669"/>
    <property type="project" value="TreeGrafter"/>
</dbReference>
<dbReference type="InterPro" id="IPR045242">
    <property type="entry name" value="Syntaxin"/>
</dbReference>
<dbReference type="AlphaFoldDB" id="A0AAF0AVV7"/>
<comment type="similarity">
    <text evidence="1">Belongs to the syntaxin family.</text>
</comment>
<dbReference type="RefSeq" id="XP_056037116.1">
    <property type="nucleotide sequence ID" value="XM_056180971.1"/>
</dbReference>
<reference evidence="5 6" key="1">
    <citation type="journal article" date="2023" name="G3 (Bethesda)">
        <title>A high-quality reference genome for the fission yeast Schizosaccharomyces osmophilus.</title>
        <authorList>
            <person name="Jia G.S."/>
            <person name="Zhang W.C."/>
            <person name="Liang Y."/>
            <person name="Liu X.H."/>
            <person name="Rhind N."/>
            <person name="Pidoux A."/>
            <person name="Brysch-Herzberg M."/>
            <person name="Du L.L."/>
        </authorList>
    </citation>
    <scope>NUCLEOTIDE SEQUENCE [LARGE SCALE GENOMIC DNA]</scope>
    <source>
        <strain evidence="5 6">CBS 15793</strain>
    </source>
</reference>
<dbReference type="Gene3D" id="1.20.5.110">
    <property type="match status" value="1"/>
</dbReference>
<feature type="transmembrane region" description="Helical" evidence="3">
    <location>
        <begin position="243"/>
        <end position="262"/>
    </location>
</feature>
<gene>
    <name evidence="5" type="primary">pep12</name>
    <name evidence="5" type="ORF">SOMG_02179</name>
</gene>
<evidence type="ECO:0000256" key="3">
    <source>
        <dbReference type="SAM" id="Phobius"/>
    </source>
</evidence>
<dbReference type="PROSITE" id="PS50192">
    <property type="entry name" value="T_SNARE"/>
    <property type="match status" value="1"/>
</dbReference>
<accession>A0AAF0AVV7</accession>
<organism evidence="5 6">
    <name type="scientific">Schizosaccharomyces osmophilus</name>
    <dbReference type="NCBI Taxonomy" id="2545709"/>
    <lineage>
        <taxon>Eukaryota</taxon>
        <taxon>Fungi</taxon>
        <taxon>Dikarya</taxon>
        <taxon>Ascomycota</taxon>
        <taxon>Taphrinomycotina</taxon>
        <taxon>Schizosaccharomycetes</taxon>
        <taxon>Schizosaccharomycetales</taxon>
        <taxon>Schizosaccharomycetaceae</taxon>
        <taxon>Schizosaccharomyces</taxon>
    </lineage>
</organism>
<dbReference type="SUPFAM" id="SSF47661">
    <property type="entry name" value="t-snare proteins"/>
    <property type="match status" value="1"/>
</dbReference>
<keyword evidence="6" id="KW-1185">Reference proteome</keyword>
<dbReference type="GO" id="GO:0006896">
    <property type="term" value="P:Golgi to vacuole transport"/>
    <property type="evidence" value="ECO:0007669"/>
    <property type="project" value="TreeGrafter"/>
</dbReference>
<keyword evidence="3" id="KW-0472">Membrane</keyword>
<dbReference type="GO" id="GO:0031201">
    <property type="term" value="C:SNARE complex"/>
    <property type="evidence" value="ECO:0007669"/>
    <property type="project" value="TreeGrafter"/>
</dbReference>
<dbReference type="Gene3D" id="1.20.58.70">
    <property type="match status" value="1"/>
</dbReference>
<evidence type="ECO:0000259" key="4">
    <source>
        <dbReference type="PROSITE" id="PS50192"/>
    </source>
</evidence>
<keyword evidence="3" id="KW-0812">Transmembrane</keyword>
<dbReference type="GO" id="GO:0005484">
    <property type="term" value="F:SNAP receptor activity"/>
    <property type="evidence" value="ECO:0007669"/>
    <property type="project" value="TreeGrafter"/>
</dbReference>
<dbReference type="SMART" id="SM00503">
    <property type="entry name" value="SynN"/>
    <property type="match status" value="1"/>
</dbReference>
<dbReference type="PANTHER" id="PTHR19957:SF38">
    <property type="entry name" value="LD27581P"/>
    <property type="match status" value="1"/>
</dbReference>
<dbReference type="GeneID" id="80875660"/>
<dbReference type="Pfam" id="PF14523">
    <property type="entry name" value="Syntaxin_2"/>
    <property type="match status" value="1"/>
</dbReference>
<keyword evidence="3" id="KW-1133">Transmembrane helix</keyword>
<sequence>MSFADLEQGRNYTDQNGEFASVANSIAQKIHILRGNTAAIHRYLVNNITKNLHELLEKSRDLSQNVRADLIRLSNIRDSKFGEEASSFAVSKLTKDFNNVLAELQRVQQKCAQQETDTVAAAQAALNQDASQQALEEEEHARHALTEARSTQHLHTQRRLSNSQLEYQQRLIHERQGEIDNITQGIGELNDIFRDLSTIVNEQGELVTNIEYNIGNTATNTKNASKQLQIANERSRKARKRSLCFLIILVAILGIILTALIVG</sequence>
<dbReference type="SMART" id="SM00397">
    <property type="entry name" value="t_SNARE"/>
    <property type="match status" value="1"/>
</dbReference>
<evidence type="ECO:0000256" key="2">
    <source>
        <dbReference type="SAM" id="Coils"/>
    </source>
</evidence>
<dbReference type="PANTHER" id="PTHR19957">
    <property type="entry name" value="SYNTAXIN"/>
    <property type="match status" value="1"/>
</dbReference>
<dbReference type="InterPro" id="IPR010989">
    <property type="entry name" value="SNARE"/>
</dbReference>
<dbReference type="GO" id="GO:0006906">
    <property type="term" value="P:vesicle fusion"/>
    <property type="evidence" value="ECO:0007669"/>
    <property type="project" value="TreeGrafter"/>
</dbReference>
<keyword evidence="2" id="KW-0175">Coiled coil</keyword>
<evidence type="ECO:0000313" key="6">
    <source>
        <dbReference type="Proteomes" id="UP001212411"/>
    </source>
</evidence>